<keyword evidence="10" id="KW-0472">Membrane</keyword>
<keyword evidence="1 7" id="KW-0245">EGF-like domain</keyword>
<evidence type="ECO:0000256" key="8">
    <source>
        <dbReference type="SAM" id="Coils"/>
    </source>
</evidence>
<dbReference type="PROSITE" id="PS50026">
    <property type="entry name" value="EGF_3"/>
    <property type="match status" value="5"/>
</dbReference>
<keyword evidence="8" id="KW-0175">Coiled coil</keyword>
<keyword evidence="10" id="KW-0812">Transmembrane</keyword>
<dbReference type="SMART" id="SM00179">
    <property type="entry name" value="EGF_CA"/>
    <property type="match status" value="4"/>
</dbReference>
<dbReference type="PANTHER" id="PTHR24042:SF5">
    <property type="entry name" value="EGF-LIKE CALCIUM-BINDING DOMAIN-CONTAINING PROTEIN"/>
    <property type="match status" value="1"/>
</dbReference>
<dbReference type="PROSITE" id="PS00010">
    <property type="entry name" value="ASX_HYDROXYL"/>
    <property type="match status" value="4"/>
</dbReference>
<dbReference type="PROSITE" id="PS01186">
    <property type="entry name" value="EGF_2"/>
    <property type="match status" value="2"/>
</dbReference>
<keyword evidence="10" id="KW-1133">Transmembrane helix</keyword>
<feature type="domain" description="VWFC" evidence="12">
    <location>
        <begin position="468"/>
        <end position="531"/>
    </location>
</feature>
<feature type="compositionally biased region" description="Low complexity" evidence="9">
    <location>
        <begin position="997"/>
        <end position="1012"/>
    </location>
</feature>
<sequence length="1173" mass="128342">MYRGEPAIDRAGGGGGNRSAGDPRRVRTPRRRPASAAADLPEDADGEEEPYGEEEEEEEEAYVVLDVQSRRLYGRSTARVYCNDDSCGCRAAQKRPGRRRRGSGNALRILYVAAAAAFFALAVSPVSGTTNKKEEETAVSSITEGTTVVLGARTRTGSDPGGGIDLLTALQLHNTTRQGVTQVPGLIRLRPAYYLQGEERELRLNEENFERAAALLRRVPEFTIAAALRQEEANSGTIVAFSHGNNRYLELQSSGRKDELRLHYVSRRDGTVHVEAFPFRLADGAWHRVALSISGSQVELLVDCHPLYRRLLRPGPPDTNFTLPQLQLWVGQRNVKHFLFKGALQDVKLIAGPHGYLSQCPQLDSSCPTCGQFSILQNTVEQLMHNLNELTRRLAAAEGRISKVEECECQKSCRVNGTVHEDGATWVKGCQHCSCVHGEIECRPTPCAPVACKNPVIPEGQCCPICLRQCYLHGVIYDHGERVSPKQCVECNCFDGSFTCTRFDTDTKCPPLPCPPSEQLSVAEECCKFCPDVDECKQQGGSNGHYCNSNTKCVNVIGSYTCECLPGYYRMDKFNCAELDECATGQHLCHEHATCVNTNGSYYCICKDGYTGDGFTCKPVCNQTCQNGGECVAPERCSCRRGYIGNSCELDLDECASDLHRCHQSSTCFNMPGWYYCRCKPGYRSALHDSTQGTQCVDIDECNDQTIDRRHTCHPTAKCVNTEGGYECVCPPAKDLEESTTECKLSCWFEDREIRNGETLAPSGNPCRRCICQDGVITCKDPVCDCSAPESHRNKCCPQCNPAASCRHQELHNLVFRSGERWIYQCQTCECLYGEIDCWQMECPPVTCSNPVTEEGDCCPRCEDDPCAREVPVNGTSFTVPSRPRPCSYAGIVHDSGSSWQDPHDKCTTCECKVPYCAQLDGQLCCSYDYGCAGDLGDNKQQRSPVAVPEPLVRHPPDPAIQPLVNDASEAALPAVTGTSGIAHTITTAITTSVASTTSPVSSSSHHSSFSSLDSNDNPRDLRQGHTTDSHISIMSQALQKDMAYHAVRSQQRQRQQQASSTARHQQFVGDSTTSSTASERSAAPSATTARTPSAMPIGGRSTRRGPSSNTVNHHGGVATAFSSSSPTLAVVLATSTIEEPNLPPASDTVQRRQVVGRRRKDSRKSIVLDSAT</sequence>
<keyword evidence="2" id="KW-0732">Signal</keyword>
<feature type="domain" description="VWFC" evidence="12">
    <location>
        <begin position="804"/>
        <end position="863"/>
    </location>
</feature>
<dbReference type="InterPro" id="IPR049883">
    <property type="entry name" value="NOTCH1_EGF-like"/>
</dbReference>
<feature type="domain" description="EGF-like" evidence="11">
    <location>
        <begin position="618"/>
        <end position="649"/>
    </location>
</feature>
<feature type="compositionally biased region" description="Acidic residues" evidence="9">
    <location>
        <begin position="40"/>
        <end position="60"/>
    </location>
</feature>
<dbReference type="InterPro" id="IPR000152">
    <property type="entry name" value="EGF-type_Asp/Asn_hydroxyl_site"/>
</dbReference>
<evidence type="ECO:0000259" key="12">
    <source>
        <dbReference type="PROSITE" id="PS50184"/>
    </source>
</evidence>
<dbReference type="Gene3D" id="6.20.200.20">
    <property type="match status" value="2"/>
</dbReference>
<dbReference type="SUPFAM" id="SSF57196">
    <property type="entry name" value="EGF/Laminin"/>
    <property type="match status" value="2"/>
</dbReference>
<feature type="region of interest" description="Disordered" evidence="9">
    <location>
        <begin position="1045"/>
        <end position="1125"/>
    </location>
</feature>
<name>A0AAW2GNP6_9HYME</name>
<evidence type="ECO:0000256" key="7">
    <source>
        <dbReference type="PROSITE-ProRule" id="PRU00076"/>
    </source>
</evidence>
<dbReference type="SUPFAM" id="SSF57603">
    <property type="entry name" value="FnI-like domain"/>
    <property type="match status" value="4"/>
</dbReference>
<dbReference type="Gene3D" id="2.10.70.10">
    <property type="entry name" value="Complement Module, domain 1"/>
    <property type="match status" value="2"/>
</dbReference>
<keyword evidence="6" id="KW-0325">Glycoprotein</keyword>
<keyword evidence="5 7" id="KW-1015">Disulfide bond</keyword>
<dbReference type="Gene3D" id="2.60.120.200">
    <property type="match status" value="1"/>
</dbReference>
<feature type="disulfide bond" evidence="7">
    <location>
        <begin position="621"/>
        <end position="631"/>
    </location>
</feature>
<evidence type="ECO:0000313" key="13">
    <source>
        <dbReference type="EMBL" id="KAL0128227.1"/>
    </source>
</evidence>
<dbReference type="CDD" id="cd00054">
    <property type="entry name" value="EGF_CA"/>
    <property type="match status" value="4"/>
</dbReference>
<feature type="compositionally biased region" description="Low complexity" evidence="9">
    <location>
        <begin position="1047"/>
        <end position="1095"/>
    </location>
</feature>
<organism evidence="13 14">
    <name type="scientific">Cardiocondyla obscurior</name>
    <dbReference type="NCBI Taxonomy" id="286306"/>
    <lineage>
        <taxon>Eukaryota</taxon>
        <taxon>Metazoa</taxon>
        <taxon>Ecdysozoa</taxon>
        <taxon>Arthropoda</taxon>
        <taxon>Hexapoda</taxon>
        <taxon>Insecta</taxon>
        <taxon>Pterygota</taxon>
        <taxon>Neoptera</taxon>
        <taxon>Endopterygota</taxon>
        <taxon>Hymenoptera</taxon>
        <taxon>Apocrita</taxon>
        <taxon>Aculeata</taxon>
        <taxon>Formicoidea</taxon>
        <taxon>Formicidae</taxon>
        <taxon>Myrmicinae</taxon>
        <taxon>Cardiocondyla</taxon>
    </lineage>
</organism>
<accession>A0AAW2GNP6</accession>
<dbReference type="Gene3D" id="2.10.25.10">
    <property type="entry name" value="Laminin"/>
    <property type="match status" value="5"/>
</dbReference>
<dbReference type="Proteomes" id="UP001430953">
    <property type="component" value="Unassembled WGS sequence"/>
</dbReference>
<feature type="disulfide bond" evidence="7">
    <location>
        <begin position="639"/>
        <end position="648"/>
    </location>
</feature>
<dbReference type="CDD" id="cd00110">
    <property type="entry name" value="LamG"/>
    <property type="match status" value="1"/>
</dbReference>
<proteinExistence type="predicted"/>
<dbReference type="InterPro" id="IPR018097">
    <property type="entry name" value="EGF_Ca-bd_CS"/>
</dbReference>
<keyword evidence="14" id="KW-1185">Reference proteome</keyword>
<dbReference type="GO" id="GO:0005615">
    <property type="term" value="C:extracellular space"/>
    <property type="evidence" value="ECO:0007669"/>
    <property type="project" value="TreeGrafter"/>
</dbReference>
<comment type="caution">
    <text evidence="13">The sequence shown here is derived from an EMBL/GenBank/DDBJ whole genome shotgun (WGS) entry which is preliminary data.</text>
</comment>
<feature type="region of interest" description="Disordered" evidence="9">
    <location>
        <begin position="1140"/>
        <end position="1173"/>
    </location>
</feature>
<dbReference type="InterPro" id="IPR001007">
    <property type="entry name" value="VWF_dom"/>
</dbReference>
<evidence type="ECO:0000313" key="14">
    <source>
        <dbReference type="Proteomes" id="UP001430953"/>
    </source>
</evidence>
<dbReference type="InterPro" id="IPR009030">
    <property type="entry name" value="Growth_fac_rcpt_cys_sf"/>
</dbReference>
<dbReference type="PROSITE" id="PS00022">
    <property type="entry name" value="EGF_1"/>
    <property type="match status" value="1"/>
</dbReference>
<dbReference type="InterPro" id="IPR001791">
    <property type="entry name" value="Laminin_G"/>
</dbReference>
<dbReference type="InterPro" id="IPR001881">
    <property type="entry name" value="EGF-like_Ca-bd_dom"/>
</dbReference>
<dbReference type="PROSITE" id="PS50184">
    <property type="entry name" value="VWFC_2"/>
    <property type="match status" value="4"/>
</dbReference>
<dbReference type="GO" id="GO:0030154">
    <property type="term" value="P:cell differentiation"/>
    <property type="evidence" value="ECO:0007669"/>
    <property type="project" value="UniProtKB-ARBA"/>
</dbReference>
<dbReference type="GO" id="GO:0009653">
    <property type="term" value="P:anatomical structure morphogenesis"/>
    <property type="evidence" value="ECO:0007669"/>
    <property type="project" value="UniProtKB-ARBA"/>
</dbReference>
<dbReference type="EMBL" id="JADYXP020000003">
    <property type="protein sequence ID" value="KAL0128227.1"/>
    <property type="molecule type" value="Genomic_DNA"/>
</dbReference>
<feature type="region of interest" description="Disordered" evidence="9">
    <location>
        <begin position="997"/>
        <end position="1026"/>
    </location>
</feature>
<gene>
    <name evidence="13" type="ORF">PUN28_003463</name>
</gene>
<dbReference type="GO" id="GO:0048513">
    <property type="term" value="P:animal organ development"/>
    <property type="evidence" value="ECO:0007669"/>
    <property type="project" value="UniProtKB-ARBA"/>
</dbReference>
<evidence type="ECO:0000259" key="11">
    <source>
        <dbReference type="PROSITE" id="PS50026"/>
    </source>
</evidence>
<evidence type="ECO:0008006" key="15">
    <source>
        <dbReference type="Google" id="ProtNLM"/>
    </source>
</evidence>
<dbReference type="SUPFAM" id="SSF57184">
    <property type="entry name" value="Growth factor receptor domain"/>
    <property type="match status" value="1"/>
</dbReference>
<evidence type="ECO:0000256" key="1">
    <source>
        <dbReference type="ARBA" id="ARBA00022536"/>
    </source>
</evidence>
<dbReference type="PANTHER" id="PTHR24042">
    <property type="entry name" value="NEL HOMOLOG"/>
    <property type="match status" value="1"/>
</dbReference>
<evidence type="ECO:0000256" key="9">
    <source>
        <dbReference type="SAM" id="MobiDB-lite"/>
    </source>
</evidence>
<feature type="domain" description="EGF-like" evidence="11">
    <location>
        <begin position="532"/>
        <end position="577"/>
    </location>
</feature>
<evidence type="ECO:0000256" key="3">
    <source>
        <dbReference type="ARBA" id="ARBA00022737"/>
    </source>
</evidence>
<keyword evidence="4" id="KW-0106">Calcium</keyword>
<dbReference type="SMART" id="SM00210">
    <property type="entry name" value="TSPN"/>
    <property type="match status" value="1"/>
</dbReference>
<dbReference type="AlphaFoldDB" id="A0AAW2GNP6"/>
<dbReference type="Pfam" id="PF02210">
    <property type="entry name" value="Laminin_G_2"/>
    <property type="match status" value="1"/>
</dbReference>
<feature type="domain" description="EGF-like" evidence="11">
    <location>
        <begin position="578"/>
        <end position="616"/>
    </location>
</feature>
<dbReference type="PROSITE" id="PS01187">
    <property type="entry name" value="EGF_CA"/>
    <property type="match status" value="3"/>
</dbReference>
<feature type="domain" description="VWFC" evidence="12">
    <location>
        <begin position="745"/>
        <end position="801"/>
    </location>
</feature>
<dbReference type="GO" id="GO:0008201">
    <property type="term" value="F:heparin binding"/>
    <property type="evidence" value="ECO:0007669"/>
    <property type="project" value="TreeGrafter"/>
</dbReference>
<dbReference type="InterPro" id="IPR051586">
    <property type="entry name" value="PKC-binding_NELL"/>
</dbReference>
<dbReference type="InterPro" id="IPR024731">
    <property type="entry name" value="NELL2-like_EGF"/>
</dbReference>
<feature type="transmembrane region" description="Helical" evidence="10">
    <location>
        <begin position="105"/>
        <end position="123"/>
    </location>
</feature>
<dbReference type="SUPFAM" id="SSF49899">
    <property type="entry name" value="Concanavalin A-like lectins/glucanases"/>
    <property type="match status" value="1"/>
</dbReference>
<dbReference type="InterPro" id="IPR000742">
    <property type="entry name" value="EGF"/>
</dbReference>
<dbReference type="PROSITE" id="PS01208">
    <property type="entry name" value="VWFC_1"/>
    <property type="match status" value="2"/>
</dbReference>
<feature type="coiled-coil region" evidence="8">
    <location>
        <begin position="373"/>
        <end position="407"/>
    </location>
</feature>
<evidence type="ECO:0000256" key="6">
    <source>
        <dbReference type="ARBA" id="ARBA00023180"/>
    </source>
</evidence>
<evidence type="ECO:0000256" key="2">
    <source>
        <dbReference type="ARBA" id="ARBA00022729"/>
    </source>
</evidence>
<evidence type="ECO:0000256" key="4">
    <source>
        <dbReference type="ARBA" id="ARBA00022837"/>
    </source>
</evidence>
<dbReference type="FunFam" id="2.10.25.10:FF:000038">
    <property type="entry name" value="Fibrillin 2"/>
    <property type="match status" value="3"/>
</dbReference>
<dbReference type="SMART" id="SM00282">
    <property type="entry name" value="LamG"/>
    <property type="match status" value="1"/>
</dbReference>
<dbReference type="Pfam" id="PF07645">
    <property type="entry name" value="EGF_CA"/>
    <property type="match status" value="3"/>
</dbReference>
<dbReference type="GO" id="GO:0005509">
    <property type="term" value="F:calcium ion binding"/>
    <property type="evidence" value="ECO:0007669"/>
    <property type="project" value="InterPro"/>
</dbReference>
<feature type="compositionally biased region" description="Basic and acidic residues" evidence="9">
    <location>
        <begin position="1017"/>
        <end position="1026"/>
    </location>
</feature>
<dbReference type="InterPro" id="IPR048287">
    <property type="entry name" value="TSPN-like_N"/>
</dbReference>
<feature type="domain" description="EGF-like" evidence="11">
    <location>
        <begin position="651"/>
        <end position="689"/>
    </location>
</feature>
<comment type="caution">
    <text evidence="7">Lacks conserved residue(s) required for the propagation of feature annotation.</text>
</comment>
<dbReference type="SMART" id="SM00214">
    <property type="entry name" value="VWC"/>
    <property type="match status" value="4"/>
</dbReference>
<evidence type="ECO:0000256" key="10">
    <source>
        <dbReference type="SAM" id="Phobius"/>
    </source>
</evidence>
<feature type="region of interest" description="Disordered" evidence="9">
    <location>
        <begin position="1"/>
        <end position="60"/>
    </location>
</feature>
<dbReference type="InterPro" id="IPR013320">
    <property type="entry name" value="ConA-like_dom_sf"/>
</dbReference>
<reference evidence="13 14" key="1">
    <citation type="submission" date="2023-03" db="EMBL/GenBank/DDBJ databases">
        <title>High recombination rates correlate with genetic variation in Cardiocondyla obscurior ants.</title>
        <authorList>
            <person name="Errbii M."/>
        </authorList>
    </citation>
    <scope>NUCLEOTIDE SEQUENCE [LARGE SCALE GENOMIC DNA]</scope>
    <source>
        <strain evidence="13">Alpha-2009</strain>
        <tissue evidence="13">Whole body</tissue>
    </source>
</reference>
<protein>
    <recommendedName>
        <fullName evidence="15">Protein kinase C-binding protein NELL1</fullName>
    </recommendedName>
</protein>
<dbReference type="Pfam" id="PF00093">
    <property type="entry name" value="VWC"/>
    <property type="match status" value="3"/>
</dbReference>
<dbReference type="Pfam" id="PF12947">
    <property type="entry name" value="EGF_3"/>
    <property type="match status" value="1"/>
</dbReference>
<feature type="domain" description="EGF-like" evidence="11">
    <location>
        <begin position="698"/>
        <end position="740"/>
    </location>
</feature>
<keyword evidence="3" id="KW-0677">Repeat</keyword>
<dbReference type="SMART" id="SM00181">
    <property type="entry name" value="EGF"/>
    <property type="match status" value="5"/>
</dbReference>
<evidence type="ECO:0000256" key="5">
    <source>
        <dbReference type="ARBA" id="ARBA00023157"/>
    </source>
</evidence>
<feature type="domain" description="VWFC" evidence="12">
    <location>
        <begin position="411"/>
        <end position="467"/>
    </location>
</feature>